<evidence type="ECO:0000313" key="3">
    <source>
        <dbReference type="Proteomes" id="UP000036367"/>
    </source>
</evidence>
<organism evidence="2 3">
    <name type="scientific">Rhodopirellula islandica</name>
    <dbReference type="NCBI Taxonomy" id="595434"/>
    <lineage>
        <taxon>Bacteria</taxon>
        <taxon>Pseudomonadati</taxon>
        <taxon>Planctomycetota</taxon>
        <taxon>Planctomycetia</taxon>
        <taxon>Pirellulales</taxon>
        <taxon>Pirellulaceae</taxon>
        <taxon>Rhodopirellula</taxon>
    </lineage>
</organism>
<dbReference type="EMBL" id="LECT01000026">
    <property type="protein sequence ID" value="KLU04629.1"/>
    <property type="molecule type" value="Genomic_DNA"/>
</dbReference>
<protein>
    <submittedName>
        <fullName evidence="2">Uncharacterized protein</fullName>
    </submittedName>
</protein>
<comment type="caution">
    <text evidence="2">The sequence shown here is derived from an EMBL/GenBank/DDBJ whole genome shotgun (WGS) entry which is preliminary data.</text>
</comment>
<feature type="compositionally biased region" description="Polar residues" evidence="1">
    <location>
        <begin position="38"/>
        <end position="51"/>
    </location>
</feature>
<dbReference type="PATRIC" id="fig|595434.4.peg.3103"/>
<reference evidence="2" key="1">
    <citation type="submission" date="2015-05" db="EMBL/GenBank/DDBJ databases">
        <title>Permanent draft genome of Rhodopirellula islandicus K833.</title>
        <authorList>
            <person name="Kizina J."/>
            <person name="Richter M."/>
            <person name="Glockner F.O."/>
            <person name="Harder J."/>
        </authorList>
    </citation>
    <scope>NUCLEOTIDE SEQUENCE [LARGE SCALE GENOMIC DNA]</scope>
    <source>
        <strain evidence="2">K833</strain>
    </source>
</reference>
<gene>
    <name evidence="2" type="ORF">RISK_003251</name>
</gene>
<name>A0A0J1EGG1_RHOIS</name>
<feature type="region of interest" description="Disordered" evidence="1">
    <location>
        <begin position="1"/>
        <end position="51"/>
    </location>
</feature>
<proteinExistence type="predicted"/>
<dbReference type="AlphaFoldDB" id="A0A0J1EGG1"/>
<evidence type="ECO:0000313" key="2">
    <source>
        <dbReference type="EMBL" id="KLU04629.1"/>
    </source>
</evidence>
<keyword evidence="3" id="KW-1185">Reference proteome</keyword>
<dbReference type="Proteomes" id="UP000036367">
    <property type="component" value="Unassembled WGS sequence"/>
</dbReference>
<accession>A0A0J1EGG1</accession>
<sequence length="51" mass="5188">MQTSPRTGPSCIARGGSPETHHEKKMAAPVGAGIGNPAQASLTRRVSISMG</sequence>
<evidence type="ECO:0000256" key="1">
    <source>
        <dbReference type="SAM" id="MobiDB-lite"/>
    </source>
</evidence>